<organism evidence="1 2">
    <name type="scientific">Parapedobacter composti</name>
    <dbReference type="NCBI Taxonomy" id="623281"/>
    <lineage>
        <taxon>Bacteria</taxon>
        <taxon>Pseudomonadati</taxon>
        <taxon>Bacteroidota</taxon>
        <taxon>Sphingobacteriia</taxon>
        <taxon>Sphingobacteriales</taxon>
        <taxon>Sphingobacteriaceae</taxon>
        <taxon>Parapedobacter</taxon>
    </lineage>
</organism>
<evidence type="ECO:0008006" key="3">
    <source>
        <dbReference type="Google" id="ProtNLM"/>
    </source>
</evidence>
<evidence type="ECO:0000313" key="2">
    <source>
        <dbReference type="Proteomes" id="UP000199577"/>
    </source>
</evidence>
<dbReference type="EMBL" id="FOLL01000001">
    <property type="protein sequence ID" value="SFB85711.1"/>
    <property type="molecule type" value="Genomic_DNA"/>
</dbReference>
<dbReference type="AlphaFoldDB" id="A0A1I1EEZ2"/>
<proteinExistence type="predicted"/>
<reference evidence="1 2" key="1">
    <citation type="submission" date="2016-10" db="EMBL/GenBank/DDBJ databases">
        <authorList>
            <person name="de Groot N.N."/>
        </authorList>
    </citation>
    <scope>NUCLEOTIDE SEQUENCE [LARGE SCALE GENOMIC DNA]</scope>
    <source>
        <strain evidence="1 2">DSM 22900</strain>
    </source>
</reference>
<protein>
    <recommendedName>
        <fullName evidence="3">Lipoprotein</fullName>
    </recommendedName>
</protein>
<gene>
    <name evidence="1" type="ORF">SAMN05421747_101543</name>
</gene>
<sequence>MKQRLYSWSTLLFIGSALFLTSCQKTELDGIVIDFRNVSGKTLNNLSVNGQPLGTLSNGKSSGVRRFDTFGMDSGMPDCQIEATVDDQLLEGVSRFFWCATEKSALKPGRYTIEITLSPWTSYNEAGELVTSDYLYLQFK</sequence>
<dbReference type="RefSeq" id="WP_090970760.1">
    <property type="nucleotide sequence ID" value="NZ_FOLL01000001.1"/>
</dbReference>
<dbReference type="PROSITE" id="PS51257">
    <property type="entry name" value="PROKAR_LIPOPROTEIN"/>
    <property type="match status" value="1"/>
</dbReference>
<name>A0A1I1EEZ2_9SPHI</name>
<evidence type="ECO:0000313" key="1">
    <source>
        <dbReference type="EMBL" id="SFB85711.1"/>
    </source>
</evidence>
<keyword evidence="2" id="KW-1185">Reference proteome</keyword>
<dbReference type="OrthoDB" id="1352439at2"/>
<dbReference type="Proteomes" id="UP000199577">
    <property type="component" value="Unassembled WGS sequence"/>
</dbReference>
<accession>A0A1I1EEZ2</accession>